<keyword evidence="1" id="KW-1133">Transmembrane helix</keyword>
<feature type="transmembrane region" description="Helical" evidence="1">
    <location>
        <begin position="105"/>
        <end position="136"/>
    </location>
</feature>
<evidence type="ECO:0000313" key="3">
    <source>
        <dbReference type="Proteomes" id="UP001589611"/>
    </source>
</evidence>
<dbReference type="EMBL" id="JBHMBE010000001">
    <property type="protein sequence ID" value="MFB9644815.1"/>
    <property type="molecule type" value="Genomic_DNA"/>
</dbReference>
<sequence length="247" mass="25220">MTIARSDPGTRVTTFPFMERPMVGILLAAIAGMLNAWSLAETGTFATVQSGNLVTAGYSLAMGDWSHIARALASILCFGLGAGVNAIVVTLLIRSGRTYSGPVLFVQAGIILVLGALATAGVAPAMVVALGVSFVAGSQGNAFHRDHGMLYGNIAVTFVVQSFFSLLGRVLVPSSAAGRRVDAQSALIYGGVLIAFAAGAALGFLIDTLFTAGSLWAAAGITLIVGLIAVTRRDPQSVDPAQNAPTP</sequence>
<feature type="transmembrane region" description="Helical" evidence="1">
    <location>
        <begin position="68"/>
        <end position="93"/>
    </location>
</feature>
<keyword evidence="1" id="KW-0472">Membrane</keyword>
<reference evidence="2 3" key="1">
    <citation type="submission" date="2024-09" db="EMBL/GenBank/DDBJ databases">
        <authorList>
            <person name="Sun Q."/>
            <person name="Mori K."/>
        </authorList>
    </citation>
    <scope>NUCLEOTIDE SEQUENCE [LARGE SCALE GENOMIC DNA]</scope>
    <source>
        <strain evidence="2 3">JCM 1342</strain>
    </source>
</reference>
<protein>
    <submittedName>
        <fullName evidence="2">YoaK family protein</fullName>
    </submittedName>
</protein>
<dbReference type="Pfam" id="PF06912">
    <property type="entry name" value="DUF1275"/>
    <property type="match status" value="1"/>
</dbReference>
<name>A0ABV5SWY8_9MICO</name>
<keyword evidence="3" id="KW-1185">Reference proteome</keyword>
<dbReference type="RefSeq" id="WP_344711609.1">
    <property type="nucleotide sequence ID" value="NZ_BAAAWH010000001.1"/>
</dbReference>
<organism evidence="2 3">
    <name type="scientific">Microbacterium terregens</name>
    <dbReference type="NCBI Taxonomy" id="69363"/>
    <lineage>
        <taxon>Bacteria</taxon>
        <taxon>Bacillati</taxon>
        <taxon>Actinomycetota</taxon>
        <taxon>Actinomycetes</taxon>
        <taxon>Micrococcales</taxon>
        <taxon>Microbacteriaceae</taxon>
        <taxon>Microbacterium</taxon>
    </lineage>
</organism>
<dbReference type="PANTHER" id="PTHR37314">
    <property type="entry name" value="SLR0142 PROTEIN"/>
    <property type="match status" value="1"/>
</dbReference>
<evidence type="ECO:0000313" key="2">
    <source>
        <dbReference type="EMBL" id="MFB9644815.1"/>
    </source>
</evidence>
<evidence type="ECO:0000256" key="1">
    <source>
        <dbReference type="SAM" id="Phobius"/>
    </source>
</evidence>
<feature type="transmembrane region" description="Helical" evidence="1">
    <location>
        <begin position="187"/>
        <end position="206"/>
    </location>
</feature>
<dbReference type="Proteomes" id="UP001589611">
    <property type="component" value="Unassembled WGS sequence"/>
</dbReference>
<feature type="transmembrane region" description="Helical" evidence="1">
    <location>
        <begin position="148"/>
        <end position="167"/>
    </location>
</feature>
<comment type="caution">
    <text evidence="2">The sequence shown here is derived from an EMBL/GenBank/DDBJ whole genome shotgun (WGS) entry which is preliminary data.</text>
</comment>
<feature type="transmembrane region" description="Helical" evidence="1">
    <location>
        <begin position="212"/>
        <end position="230"/>
    </location>
</feature>
<dbReference type="InterPro" id="IPR010699">
    <property type="entry name" value="DUF1275"/>
</dbReference>
<gene>
    <name evidence="2" type="ORF">ACFFPJ_03270</name>
</gene>
<proteinExistence type="predicted"/>
<keyword evidence="1" id="KW-0812">Transmembrane</keyword>
<accession>A0ABV5SWY8</accession>
<dbReference type="PANTHER" id="PTHR37314:SF4">
    <property type="entry name" value="UPF0700 TRANSMEMBRANE PROTEIN YOAK"/>
    <property type="match status" value="1"/>
</dbReference>
<feature type="transmembrane region" description="Helical" evidence="1">
    <location>
        <begin position="21"/>
        <end position="40"/>
    </location>
</feature>